<dbReference type="EMBL" id="JOTN01000016">
    <property type="protein sequence ID" value="KEK18220.1"/>
    <property type="molecule type" value="Genomic_DNA"/>
</dbReference>
<dbReference type="InterPro" id="IPR025058">
    <property type="entry name" value="DUF3995"/>
</dbReference>
<keyword evidence="1" id="KW-0812">Transmembrane</keyword>
<dbReference type="RefSeq" id="WP_034641503.1">
    <property type="nucleotide sequence ID" value="NZ_CBCSJC010000013.1"/>
</dbReference>
<evidence type="ECO:0000313" key="3">
    <source>
        <dbReference type="Proteomes" id="UP000027822"/>
    </source>
</evidence>
<comment type="caution">
    <text evidence="2">The sequence shown here is derived from an EMBL/GenBank/DDBJ whole genome shotgun (WGS) entry which is preliminary data.</text>
</comment>
<dbReference type="OrthoDB" id="8590912at2"/>
<keyword evidence="3" id="KW-1185">Reference proteome</keyword>
<feature type="transmembrane region" description="Helical" evidence="1">
    <location>
        <begin position="78"/>
        <end position="97"/>
    </location>
</feature>
<gene>
    <name evidence="2" type="ORF">BAMA_06555</name>
</gene>
<dbReference type="eggNOG" id="ENOG5032ZJG">
    <property type="taxonomic scope" value="Bacteria"/>
</dbReference>
<dbReference type="AlphaFoldDB" id="A0A073JV83"/>
<dbReference type="Proteomes" id="UP000027822">
    <property type="component" value="Unassembled WGS sequence"/>
</dbReference>
<sequence length="140" mass="15576">MIVFIVIAVCLLVTISFIHVYWAFGGRWGIAAAIPSESGERAFTPSPVITLFVGLLLSMAAILLLLQVDIIPLFVPQIIVQIGCWICMFVFTVRVIGEFNYFGIFKRKKGTYFAKMDTMLFIPLCAFLAVSFLIAVIGME</sequence>
<feature type="transmembrane region" description="Helical" evidence="1">
    <location>
        <begin position="45"/>
        <end position="66"/>
    </location>
</feature>
<evidence type="ECO:0000313" key="2">
    <source>
        <dbReference type="EMBL" id="KEK18220.1"/>
    </source>
</evidence>
<proteinExistence type="predicted"/>
<keyword evidence="1" id="KW-1133">Transmembrane helix</keyword>
<evidence type="ECO:0000256" key="1">
    <source>
        <dbReference type="SAM" id="Phobius"/>
    </source>
</evidence>
<name>A0A073JV83_9BACI</name>
<protein>
    <submittedName>
        <fullName evidence="2">Membrane protein</fullName>
    </submittedName>
</protein>
<feature type="transmembrane region" description="Helical" evidence="1">
    <location>
        <begin position="118"/>
        <end position="139"/>
    </location>
</feature>
<dbReference type="STRING" id="574376.BAMA_06555"/>
<keyword evidence="1" id="KW-0472">Membrane</keyword>
<feature type="transmembrane region" description="Helical" evidence="1">
    <location>
        <begin position="6"/>
        <end position="24"/>
    </location>
</feature>
<organism evidence="2 3">
    <name type="scientific">Bacillus manliponensis</name>
    <dbReference type="NCBI Taxonomy" id="574376"/>
    <lineage>
        <taxon>Bacteria</taxon>
        <taxon>Bacillati</taxon>
        <taxon>Bacillota</taxon>
        <taxon>Bacilli</taxon>
        <taxon>Bacillales</taxon>
        <taxon>Bacillaceae</taxon>
        <taxon>Bacillus</taxon>
        <taxon>Bacillus cereus group</taxon>
    </lineage>
</organism>
<dbReference type="Pfam" id="PF13160">
    <property type="entry name" value="DUF3995"/>
    <property type="match status" value="1"/>
</dbReference>
<accession>A0A073JV83</accession>
<reference evidence="2 3" key="1">
    <citation type="submission" date="2014-06" db="EMBL/GenBank/DDBJ databases">
        <title>Draft genome sequence of Bacillus manliponensis JCM 15802 (MCCC 1A00708).</title>
        <authorList>
            <person name="Lai Q."/>
            <person name="Liu Y."/>
            <person name="Shao Z."/>
        </authorList>
    </citation>
    <scope>NUCLEOTIDE SEQUENCE [LARGE SCALE GENOMIC DNA]</scope>
    <source>
        <strain evidence="2 3">JCM 15802</strain>
    </source>
</reference>